<dbReference type="EMBL" id="BARW01009554">
    <property type="protein sequence ID" value="GAI81914.1"/>
    <property type="molecule type" value="Genomic_DNA"/>
</dbReference>
<name>X1TPE9_9ZZZZ</name>
<organism evidence="1">
    <name type="scientific">marine sediment metagenome</name>
    <dbReference type="NCBI Taxonomy" id="412755"/>
    <lineage>
        <taxon>unclassified sequences</taxon>
        <taxon>metagenomes</taxon>
        <taxon>ecological metagenomes</taxon>
    </lineage>
</organism>
<accession>X1TPE9</accession>
<comment type="caution">
    <text evidence="1">The sequence shown here is derived from an EMBL/GenBank/DDBJ whole genome shotgun (WGS) entry which is preliminary data.</text>
</comment>
<proteinExistence type="predicted"/>
<dbReference type="AlphaFoldDB" id="X1TPE9"/>
<gene>
    <name evidence="1" type="ORF">S12H4_19173</name>
</gene>
<protein>
    <submittedName>
        <fullName evidence="1">Uncharacterized protein</fullName>
    </submittedName>
</protein>
<sequence length="72" mass="8635">MTTQEVEQVEPKIKEKLFRLKEDEDAKLPGLIEFAFRAGYLKKPSFQEFMVFSINCAYSRLKNEYEQRKGRR</sequence>
<evidence type="ECO:0000313" key="1">
    <source>
        <dbReference type="EMBL" id="GAI81914.1"/>
    </source>
</evidence>
<reference evidence="1" key="1">
    <citation type="journal article" date="2014" name="Front. Microbiol.">
        <title>High frequency of phylogenetically diverse reductive dehalogenase-homologous genes in deep subseafloor sedimentary metagenomes.</title>
        <authorList>
            <person name="Kawai M."/>
            <person name="Futagami T."/>
            <person name="Toyoda A."/>
            <person name="Takaki Y."/>
            <person name="Nishi S."/>
            <person name="Hori S."/>
            <person name="Arai W."/>
            <person name="Tsubouchi T."/>
            <person name="Morono Y."/>
            <person name="Uchiyama I."/>
            <person name="Ito T."/>
            <person name="Fujiyama A."/>
            <person name="Inagaki F."/>
            <person name="Takami H."/>
        </authorList>
    </citation>
    <scope>NUCLEOTIDE SEQUENCE</scope>
    <source>
        <strain evidence="1">Expedition CK06-06</strain>
    </source>
</reference>